<organism evidence="2">
    <name type="scientific">hydrothermal vent metagenome</name>
    <dbReference type="NCBI Taxonomy" id="652676"/>
    <lineage>
        <taxon>unclassified sequences</taxon>
        <taxon>metagenomes</taxon>
        <taxon>ecological metagenomes</taxon>
    </lineage>
</organism>
<evidence type="ECO:0000313" key="2">
    <source>
        <dbReference type="EMBL" id="VAX39058.1"/>
    </source>
</evidence>
<dbReference type="GO" id="GO:0003676">
    <property type="term" value="F:nucleic acid binding"/>
    <property type="evidence" value="ECO:0007669"/>
    <property type="project" value="InterPro"/>
</dbReference>
<dbReference type="GO" id="GO:0006419">
    <property type="term" value="P:alanyl-tRNA aminoacylation"/>
    <property type="evidence" value="ECO:0007669"/>
    <property type="project" value="TreeGrafter"/>
</dbReference>
<dbReference type="AlphaFoldDB" id="A0A3B1DSK0"/>
<dbReference type="Gene3D" id="3.10.310.40">
    <property type="match status" value="1"/>
</dbReference>
<evidence type="ECO:0000259" key="1">
    <source>
        <dbReference type="Pfam" id="PF02272"/>
    </source>
</evidence>
<dbReference type="FunFam" id="3.10.310.40:FF:000002">
    <property type="entry name" value="alanine--tRNA ligase, cytoplasmic"/>
    <property type="match status" value="1"/>
</dbReference>
<dbReference type="GO" id="GO:0002161">
    <property type="term" value="F:aminoacyl-tRNA deacylase activity"/>
    <property type="evidence" value="ECO:0007669"/>
    <property type="project" value="TreeGrafter"/>
</dbReference>
<protein>
    <recommendedName>
        <fullName evidence="1">DHHA1 domain-containing protein</fullName>
    </recommendedName>
</protein>
<dbReference type="InterPro" id="IPR050058">
    <property type="entry name" value="Ala-tRNA_ligase"/>
</dbReference>
<gene>
    <name evidence="2" type="ORF">MNBD_PLANCTO03-514</name>
</gene>
<reference evidence="2" key="1">
    <citation type="submission" date="2018-06" db="EMBL/GenBank/DDBJ databases">
        <authorList>
            <person name="Zhirakovskaya E."/>
        </authorList>
    </citation>
    <scope>NUCLEOTIDE SEQUENCE</scope>
</reference>
<dbReference type="Pfam" id="PF02272">
    <property type="entry name" value="DHHA1"/>
    <property type="match status" value="1"/>
</dbReference>
<proteinExistence type="predicted"/>
<dbReference type="PANTHER" id="PTHR11777:SF9">
    <property type="entry name" value="ALANINE--TRNA LIGASE, CYTOPLASMIC"/>
    <property type="match status" value="1"/>
</dbReference>
<name>A0A3B1DSK0_9ZZZZ</name>
<feature type="non-terminal residue" evidence="2">
    <location>
        <position position="1"/>
    </location>
</feature>
<dbReference type="GO" id="GO:0004813">
    <property type="term" value="F:alanine-tRNA ligase activity"/>
    <property type="evidence" value="ECO:0007669"/>
    <property type="project" value="TreeGrafter"/>
</dbReference>
<sequence length="134" mass="13541">KAKAAEAQNLARQIASGHQGSAEPVIVARLDTGGDRAALQAALKTIQQLCPSSAVLLASVDAHADKPSVALIAGVPDGMVKMGLKAGDWVREAAQTLGGKGGGRPDHAQGGGPEIEKVGEALKTARSFAMRAVV</sequence>
<accession>A0A3B1DSK0</accession>
<dbReference type="PANTHER" id="PTHR11777">
    <property type="entry name" value="ALANYL-TRNA SYNTHETASE"/>
    <property type="match status" value="1"/>
</dbReference>
<feature type="domain" description="DHHA1" evidence="1">
    <location>
        <begin position="24"/>
        <end position="129"/>
    </location>
</feature>
<dbReference type="GO" id="GO:0005739">
    <property type="term" value="C:mitochondrion"/>
    <property type="evidence" value="ECO:0007669"/>
    <property type="project" value="TreeGrafter"/>
</dbReference>
<dbReference type="EMBL" id="UOGK01000192">
    <property type="protein sequence ID" value="VAX39058.1"/>
    <property type="molecule type" value="Genomic_DNA"/>
</dbReference>
<dbReference type="InterPro" id="IPR003156">
    <property type="entry name" value="DHHA1_dom"/>
</dbReference>